<protein>
    <submittedName>
        <fullName evidence="1">Uncharacterized protein</fullName>
    </submittedName>
</protein>
<evidence type="ECO:0000313" key="1">
    <source>
        <dbReference type="EMBL" id="CCF84396.1"/>
    </source>
</evidence>
<name>I4EI84_9BACT</name>
<gene>
    <name evidence="1" type="ORF">NITHO_3370004</name>
</gene>
<keyword evidence="2" id="KW-1185">Reference proteome</keyword>
<dbReference type="EMBL" id="CAGS01000265">
    <property type="protein sequence ID" value="CCF84396.1"/>
    <property type="molecule type" value="Genomic_DNA"/>
</dbReference>
<reference evidence="1 2" key="1">
    <citation type="journal article" date="2012" name="ISME J.">
        <title>Nitrification expanded: discovery, physiology and genomics of a nitrite-oxidizing bacterium from the phylum Chloroflexi.</title>
        <authorList>
            <person name="Sorokin D.Y."/>
            <person name="Lucker S."/>
            <person name="Vejmelkova D."/>
            <person name="Kostrikina N.A."/>
            <person name="Kleerebezem R."/>
            <person name="Rijpstra W.I."/>
            <person name="Damste J.S."/>
            <person name="Le Paslier D."/>
            <person name="Muyzer G."/>
            <person name="Wagner M."/>
            <person name="van Loosdrecht M.C."/>
            <person name="Daims H."/>
        </authorList>
    </citation>
    <scope>NUCLEOTIDE SEQUENCE [LARGE SCALE GENOMIC DNA]</scope>
    <source>
        <strain evidence="2">none</strain>
    </source>
</reference>
<dbReference type="Proteomes" id="UP000004221">
    <property type="component" value="Unassembled WGS sequence"/>
</dbReference>
<evidence type="ECO:0000313" key="2">
    <source>
        <dbReference type="Proteomes" id="UP000004221"/>
    </source>
</evidence>
<comment type="caution">
    <text evidence="1">The sequence shown here is derived from an EMBL/GenBank/DDBJ whole genome shotgun (WGS) entry which is preliminary data.</text>
</comment>
<proteinExistence type="predicted"/>
<accession>I4EI84</accession>
<dbReference type="AlphaFoldDB" id="I4EI84"/>
<organism evidence="1 2">
    <name type="scientific">Nitrolancea hollandica Lb</name>
    <dbReference type="NCBI Taxonomy" id="1129897"/>
    <lineage>
        <taxon>Bacteria</taxon>
        <taxon>Pseudomonadati</taxon>
        <taxon>Thermomicrobiota</taxon>
        <taxon>Thermomicrobia</taxon>
        <taxon>Sphaerobacterales</taxon>
        <taxon>Sphaerobacterineae</taxon>
        <taxon>Sphaerobacteraceae</taxon>
        <taxon>Nitrolancea</taxon>
    </lineage>
</organism>
<sequence>MEGSPDILVDFIARLFGEEPSDVFEEFVFLSGVVVRLHVLGHS</sequence>